<dbReference type="Proteomes" id="UP001595878">
    <property type="component" value="Unassembled WGS sequence"/>
</dbReference>
<organism evidence="1 2">
    <name type="scientific">Dokdonia genika</name>
    <dbReference type="NCBI Taxonomy" id="308113"/>
    <lineage>
        <taxon>Bacteria</taxon>
        <taxon>Pseudomonadati</taxon>
        <taxon>Bacteroidota</taxon>
        <taxon>Flavobacteriia</taxon>
        <taxon>Flavobacteriales</taxon>
        <taxon>Flavobacteriaceae</taxon>
        <taxon>Dokdonia</taxon>
    </lineage>
</organism>
<proteinExistence type="predicted"/>
<sequence>MSITVLNKKSASTFVESAIFNNNFLLFLILKLRKTKTDRIIVSENHLQLILSNKTILKKDFKSINFISYDGLKEQIIVSTQSGVFKKSLKAFRITYEEGKELKSQLLKFNSNLNNTNL</sequence>
<protein>
    <recommendedName>
        <fullName evidence="3">YokE-like PH domain-containing protein</fullName>
    </recommendedName>
</protein>
<dbReference type="EMBL" id="JBHSHB010000007">
    <property type="protein sequence ID" value="MFC4689070.1"/>
    <property type="molecule type" value="Genomic_DNA"/>
</dbReference>
<evidence type="ECO:0000313" key="1">
    <source>
        <dbReference type="EMBL" id="MFC4689070.1"/>
    </source>
</evidence>
<accession>A0ABV9L7G2</accession>
<keyword evidence="2" id="KW-1185">Reference proteome</keyword>
<comment type="caution">
    <text evidence="1">The sequence shown here is derived from an EMBL/GenBank/DDBJ whole genome shotgun (WGS) entry which is preliminary data.</text>
</comment>
<reference evidence="2" key="1">
    <citation type="journal article" date="2019" name="Int. J. Syst. Evol. Microbiol.">
        <title>The Global Catalogue of Microorganisms (GCM) 10K type strain sequencing project: providing services to taxonomists for standard genome sequencing and annotation.</title>
        <authorList>
            <consortium name="The Broad Institute Genomics Platform"/>
            <consortium name="The Broad Institute Genome Sequencing Center for Infectious Disease"/>
            <person name="Wu L."/>
            <person name="Ma J."/>
        </authorList>
    </citation>
    <scope>NUCLEOTIDE SEQUENCE [LARGE SCALE GENOMIC DNA]</scope>
    <source>
        <strain evidence="2">CGMCC 4.7427</strain>
    </source>
</reference>
<evidence type="ECO:0008006" key="3">
    <source>
        <dbReference type="Google" id="ProtNLM"/>
    </source>
</evidence>
<dbReference type="RefSeq" id="WP_380031415.1">
    <property type="nucleotide sequence ID" value="NZ_JBHSHB010000007.1"/>
</dbReference>
<gene>
    <name evidence="1" type="ORF">ACFO5T_01385</name>
</gene>
<name>A0ABV9L7G2_9FLAO</name>
<evidence type="ECO:0000313" key="2">
    <source>
        <dbReference type="Proteomes" id="UP001595878"/>
    </source>
</evidence>